<dbReference type="CDD" id="cd06558">
    <property type="entry name" value="crotonase-like"/>
    <property type="match status" value="1"/>
</dbReference>
<protein>
    <submittedName>
        <fullName evidence="2">Enoyl-CoA hydratase</fullName>
    </submittedName>
</protein>
<evidence type="ECO:0000313" key="2">
    <source>
        <dbReference type="EMBL" id="VVE20871.1"/>
    </source>
</evidence>
<dbReference type="InterPro" id="IPR014748">
    <property type="entry name" value="Enoyl-CoA_hydra_C"/>
</dbReference>
<accession>A0A5E4W8W7</accession>
<proteinExistence type="inferred from homology"/>
<dbReference type="InterPro" id="IPR001753">
    <property type="entry name" value="Enoyl-CoA_hydra/iso"/>
</dbReference>
<reference evidence="2 3" key="1">
    <citation type="submission" date="2019-08" db="EMBL/GenBank/DDBJ databases">
        <authorList>
            <person name="Peeters C."/>
        </authorList>
    </citation>
    <scope>NUCLEOTIDE SEQUENCE [LARGE SCALE GENOMIC DNA]</scope>
    <source>
        <strain evidence="2 3">LMG 31013</strain>
    </source>
</reference>
<keyword evidence="3" id="KW-1185">Reference proteome</keyword>
<dbReference type="Gene3D" id="1.10.12.10">
    <property type="entry name" value="Lyase 2-enoyl-coa Hydratase, Chain A, domain 2"/>
    <property type="match status" value="1"/>
</dbReference>
<evidence type="ECO:0000313" key="3">
    <source>
        <dbReference type="Proteomes" id="UP000334380"/>
    </source>
</evidence>
<dbReference type="SUPFAM" id="SSF52096">
    <property type="entry name" value="ClpP/crotonase"/>
    <property type="match status" value="1"/>
</dbReference>
<dbReference type="RefSeq" id="WP_246174617.1">
    <property type="nucleotide sequence ID" value="NZ_CABPRU010000007.1"/>
</dbReference>
<name>A0A5E4W8W7_9BURK</name>
<dbReference type="InterPro" id="IPR029045">
    <property type="entry name" value="ClpP/crotonase-like_dom_sf"/>
</dbReference>
<dbReference type="PANTHER" id="PTHR43459">
    <property type="entry name" value="ENOYL-COA HYDRATASE"/>
    <property type="match status" value="1"/>
</dbReference>
<dbReference type="PANTHER" id="PTHR43459:SF1">
    <property type="entry name" value="EG:BACN32G11.4 PROTEIN"/>
    <property type="match status" value="1"/>
</dbReference>
<organism evidence="2 3">
    <name type="scientific">Pandoraea terrigena</name>
    <dbReference type="NCBI Taxonomy" id="2508292"/>
    <lineage>
        <taxon>Bacteria</taxon>
        <taxon>Pseudomonadati</taxon>
        <taxon>Pseudomonadota</taxon>
        <taxon>Betaproteobacteria</taxon>
        <taxon>Burkholderiales</taxon>
        <taxon>Burkholderiaceae</taxon>
        <taxon>Pandoraea</taxon>
    </lineage>
</organism>
<comment type="similarity">
    <text evidence="1">Belongs to the enoyl-CoA hydratase/isomerase family.</text>
</comment>
<dbReference type="AlphaFoldDB" id="A0A5E4W8W7"/>
<dbReference type="Proteomes" id="UP000334380">
    <property type="component" value="Unassembled WGS sequence"/>
</dbReference>
<evidence type="ECO:0000256" key="1">
    <source>
        <dbReference type="ARBA" id="ARBA00005254"/>
    </source>
</evidence>
<gene>
    <name evidence="2" type="ORF">PTE31013_03156</name>
</gene>
<dbReference type="GO" id="GO:0003824">
    <property type="term" value="F:catalytic activity"/>
    <property type="evidence" value="ECO:0007669"/>
    <property type="project" value="UniProtKB-ARBA"/>
</dbReference>
<dbReference type="Pfam" id="PF00378">
    <property type="entry name" value="ECH_1"/>
    <property type="match status" value="1"/>
</dbReference>
<sequence>MNTSGTVRLTVKSALARVSLNKPEAKNSLSIDEMAAVGAAVQQAVEVGARCILISGEGGAFCAGRDLKGTDPERDDTYDILAHKINPVLEVVRRCPVPTIAAVAGPALGFGFGLALACDITVVADNAMLGSPFRKIGLVMDSGGHYYLRERLGRHRAAELIFTGRMLTGREAAAMGLVNRSVGAADLDDVATALAMSIANGPTKAFAASKEILDASATYAEVAEREAVKQAEAMRGVDGKEGLAAFIARRPPVFIGR</sequence>
<dbReference type="EMBL" id="CABPRU010000007">
    <property type="protein sequence ID" value="VVE20871.1"/>
    <property type="molecule type" value="Genomic_DNA"/>
</dbReference>
<dbReference type="Gene3D" id="3.90.226.10">
    <property type="entry name" value="2-enoyl-CoA Hydratase, Chain A, domain 1"/>
    <property type="match status" value="1"/>
</dbReference>